<sequence length="257" mass="26820">MGKISFNDAAAIQLAGIGGGAALNAYLGKKEADKYGLSPEEKKTLMIRRGLKGAALGALGASAVTIPIVMNRTAKAFDTNPDFNPYTDIKPGLSAVSAPASNLSLLGGIGGHFYGQDVRRKVDRLKRQQEMEDTKTQARLFAEGGGKLAEFGKKAMDWWNKRSNTQKGAIIGGVAGAGIGAAKKGIKGAVAGAAGGAAVGAGAGMAYNKWGNGALKDVLKKKDDTTLLLNQKNQSNVSGYIPTKLFSKYTPVIKRNY</sequence>
<proteinExistence type="predicted"/>
<evidence type="ECO:0008006" key="2">
    <source>
        <dbReference type="Google" id="ProtNLM"/>
    </source>
</evidence>
<evidence type="ECO:0000313" key="1">
    <source>
        <dbReference type="EMBL" id="DAF55086.1"/>
    </source>
</evidence>
<protein>
    <recommendedName>
        <fullName evidence="2">Glycine zipper domain-containing protein</fullName>
    </recommendedName>
</protein>
<accession>A0A8S5SVV0</accession>
<reference evidence="1" key="1">
    <citation type="journal article" date="2021" name="Proc. Natl. Acad. Sci. U.S.A.">
        <title>A Catalog of Tens of Thousands of Viruses from Human Metagenomes Reveals Hidden Associations with Chronic Diseases.</title>
        <authorList>
            <person name="Tisza M.J."/>
            <person name="Buck C.B."/>
        </authorList>
    </citation>
    <scope>NUCLEOTIDE SEQUENCE</scope>
    <source>
        <strain evidence="1">CtDOT22</strain>
    </source>
</reference>
<organism evidence="1">
    <name type="scientific">Siphoviridae sp. ctDOT22</name>
    <dbReference type="NCBI Taxonomy" id="2827812"/>
    <lineage>
        <taxon>Viruses</taxon>
        <taxon>Duplodnaviria</taxon>
        <taxon>Heunggongvirae</taxon>
        <taxon>Uroviricota</taxon>
        <taxon>Caudoviricetes</taxon>
    </lineage>
</organism>
<dbReference type="EMBL" id="BK032686">
    <property type="protein sequence ID" value="DAF55086.1"/>
    <property type="molecule type" value="Genomic_DNA"/>
</dbReference>
<name>A0A8S5SVV0_9CAUD</name>